<evidence type="ECO:0000256" key="1">
    <source>
        <dbReference type="SAM" id="Coils"/>
    </source>
</evidence>
<dbReference type="RefSeq" id="WP_092286087.1">
    <property type="nucleotide sequence ID" value="NZ_FOPJ01000009.1"/>
</dbReference>
<gene>
    <name evidence="2" type="ORF">SAMN05660282_01534</name>
</gene>
<keyword evidence="3" id="KW-1185">Reference proteome</keyword>
<name>A0A1I2TNN4_9CORY</name>
<dbReference type="AlphaFoldDB" id="A0A1I2TNN4"/>
<evidence type="ECO:0000313" key="2">
    <source>
        <dbReference type="EMBL" id="SFG65769.1"/>
    </source>
</evidence>
<evidence type="ECO:0000313" key="3">
    <source>
        <dbReference type="Proteomes" id="UP000199065"/>
    </source>
</evidence>
<protein>
    <submittedName>
        <fullName evidence="2">Putative sensory transduction regulator</fullName>
    </submittedName>
</protein>
<dbReference type="Proteomes" id="UP000199065">
    <property type="component" value="Unassembled WGS sequence"/>
</dbReference>
<dbReference type="Pfam" id="PF10722">
    <property type="entry name" value="YbjN"/>
    <property type="match status" value="1"/>
</dbReference>
<dbReference type="EMBL" id="FOPJ01000009">
    <property type="protein sequence ID" value="SFG65769.1"/>
    <property type="molecule type" value="Genomic_DNA"/>
</dbReference>
<keyword evidence="1" id="KW-0175">Coiled coil</keyword>
<feature type="coiled-coil region" evidence="1">
    <location>
        <begin position="157"/>
        <end position="184"/>
    </location>
</feature>
<reference evidence="2 3" key="1">
    <citation type="submission" date="2016-10" db="EMBL/GenBank/DDBJ databases">
        <authorList>
            <person name="de Groot N.N."/>
        </authorList>
    </citation>
    <scope>NUCLEOTIDE SEQUENCE [LARGE SCALE GENOMIC DNA]</scope>
    <source>
        <strain>J11</strain>
        <strain evidence="3">PG 39</strain>
    </source>
</reference>
<accession>A0A1I2TNN4</accession>
<dbReference type="STRING" id="185761.SAMN05660282_01534"/>
<organism evidence="2 3">
    <name type="scientific">Corynebacterium spheniscorum</name>
    <dbReference type="NCBI Taxonomy" id="185761"/>
    <lineage>
        <taxon>Bacteria</taxon>
        <taxon>Bacillati</taxon>
        <taxon>Actinomycetota</taxon>
        <taxon>Actinomycetes</taxon>
        <taxon>Mycobacteriales</taxon>
        <taxon>Corynebacteriaceae</taxon>
        <taxon>Corynebacterium</taxon>
    </lineage>
</organism>
<proteinExistence type="predicted"/>
<dbReference type="OrthoDB" id="3255720at2"/>
<dbReference type="InterPro" id="IPR019660">
    <property type="entry name" value="Put_sensory_transdc_reg_YbjN"/>
</dbReference>
<sequence>MDTDTPDTAPNPTPTPVTIERVAELLKGQGLNYFLDQPVKDKPTVLRTGFIDTEIFMVVDGPYLVFDARWRGQPDKKDAPKLLAMCNEWNLKQITPVMRFQELAQEDSLVLMASRIISVEAGLNDQQLIGFLLTSIQSLGLAWQFATELLPDYVTWGEELEKLQADAEEKLSAAEAAHEAQKEN</sequence>